<evidence type="ECO:0000313" key="3">
    <source>
        <dbReference type="Proteomes" id="UP000007882"/>
    </source>
</evidence>
<keyword evidence="1" id="KW-0472">Membrane</keyword>
<protein>
    <submittedName>
        <fullName evidence="2">Uncharacterized protein</fullName>
    </submittedName>
</protein>
<proteinExistence type="predicted"/>
<keyword evidence="3" id="KW-1185">Reference proteome</keyword>
<dbReference type="Proteomes" id="UP000007882">
    <property type="component" value="Chromosome"/>
</dbReference>
<keyword evidence="1" id="KW-0812">Transmembrane</keyword>
<sequence length="363" mass="38633">MPGHALHAELAAIRALVSHGLAEVTSANEIGQFWVRSACARLAAIDTLLTEAAGAGAATGVRALSLGAASIGAVLLTASLARASVAGMVAAAALILVALAGVTPWAAHRARMVAGRRRLARLPAPAVPWHTPVRPGLISVPEELQQARVRLVSAVLRHVGADRWTAPELRLAARTDPVTRRLAGADLLLCQALDCLERYLFDISGKSDVSGKEEMSLSGDATPLAGPVAPELARIRRELSTVILDAQCRDWVADRPDRVGFARLGQAGEAVNRAAGRYRRTTRPAPLAALPGSGRLLRARRRADGPARIDDRQLYTSLGRRLEACAAAARSDRSHQRRAAATDLEYALDWLAAAERELPRGRR</sequence>
<dbReference type="EMBL" id="AP012319">
    <property type="protein sequence ID" value="BAL91963.1"/>
    <property type="molecule type" value="Genomic_DNA"/>
</dbReference>
<dbReference type="RefSeq" id="WP_014446848.1">
    <property type="nucleotide sequence ID" value="NC_017093.1"/>
</dbReference>
<keyword evidence="1" id="KW-1133">Transmembrane helix</keyword>
<accession>I0HG26</accession>
<feature type="transmembrane region" description="Helical" evidence="1">
    <location>
        <begin position="63"/>
        <end position="81"/>
    </location>
</feature>
<feature type="transmembrane region" description="Helical" evidence="1">
    <location>
        <begin position="87"/>
        <end position="107"/>
    </location>
</feature>
<evidence type="ECO:0000313" key="2">
    <source>
        <dbReference type="EMBL" id="BAL91963.1"/>
    </source>
</evidence>
<evidence type="ECO:0000256" key="1">
    <source>
        <dbReference type="SAM" id="Phobius"/>
    </source>
</evidence>
<dbReference type="OrthoDB" id="3296022at2"/>
<name>I0HG26_ACTM4</name>
<organism evidence="2 3">
    <name type="scientific">Actinoplanes missouriensis (strain ATCC 14538 / DSM 43046 / CBS 188.64 / JCM 3121 / NBRC 102363 / NCIMB 12654 / NRRL B-3342 / UNCC 431)</name>
    <dbReference type="NCBI Taxonomy" id="512565"/>
    <lineage>
        <taxon>Bacteria</taxon>
        <taxon>Bacillati</taxon>
        <taxon>Actinomycetota</taxon>
        <taxon>Actinomycetes</taxon>
        <taxon>Micromonosporales</taxon>
        <taxon>Micromonosporaceae</taxon>
        <taxon>Actinoplanes</taxon>
    </lineage>
</organism>
<reference evidence="2 3" key="1">
    <citation type="submission" date="2012-02" db="EMBL/GenBank/DDBJ databases">
        <title>Complete genome sequence of Actinoplanes missouriensis 431 (= NBRC 102363).</title>
        <authorList>
            <person name="Ohnishi Y."/>
            <person name="Ishikawa J."/>
            <person name="Sekine M."/>
            <person name="Hosoyama A."/>
            <person name="Harada T."/>
            <person name="Narita H."/>
            <person name="Hata T."/>
            <person name="Konno Y."/>
            <person name="Tutikane K."/>
            <person name="Fujita N."/>
            <person name="Horinouchi S."/>
            <person name="Hayakawa M."/>
        </authorList>
    </citation>
    <scope>NUCLEOTIDE SEQUENCE [LARGE SCALE GENOMIC DNA]</scope>
    <source>
        <strain evidence="3">ATCC 14538 / DSM 43046 / CBS 188.64 / JCM 3121 / NBRC 102363 / NCIMB 12654 / NRRL B-3342 / UNCC 431</strain>
    </source>
</reference>
<dbReference type="AlphaFoldDB" id="I0HG26"/>
<dbReference type="KEGG" id="ams:AMIS_67430"/>
<dbReference type="PATRIC" id="fig|512565.3.peg.6741"/>
<dbReference type="HOGENOM" id="CLU_762134_0_0_11"/>
<gene>
    <name evidence="2" type="ordered locus">AMIS_67430</name>
</gene>
<dbReference type="STRING" id="512565.AMIS_67430"/>